<organism evidence="3 4">
    <name type="scientific">Candidatus Viadribacter manganicus</name>
    <dbReference type="NCBI Taxonomy" id="1759059"/>
    <lineage>
        <taxon>Bacteria</taxon>
        <taxon>Pseudomonadati</taxon>
        <taxon>Pseudomonadota</taxon>
        <taxon>Alphaproteobacteria</taxon>
        <taxon>Hyphomonadales</taxon>
        <taxon>Hyphomonadaceae</taxon>
        <taxon>Candidatus Viadribacter</taxon>
    </lineage>
</organism>
<keyword evidence="4" id="KW-1185">Reference proteome</keyword>
<feature type="region of interest" description="Disordered" evidence="2">
    <location>
        <begin position="22"/>
        <end position="41"/>
    </location>
</feature>
<evidence type="ECO:0000256" key="2">
    <source>
        <dbReference type="SAM" id="MobiDB-lite"/>
    </source>
</evidence>
<dbReference type="InParanoid" id="A0A1B1AKT5"/>
<dbReference type="Proteomes" id="UP000092498">
    <property type="component" value="Chromosome"/>
</dbReference>
<sequence length="74" mass="8393">MSDRLDLVTRLEQKIAQRARLDERVRQESAAEPNAAEDPAALKELDDDLDRLRHQISVLDVEIAELEREIADGA</sequence>
<dbReference type="AlphaFoldDB" id="A0A1B1AKT5"/>
<accession>A0A1B1AKT5</accession>
<evidence type="ECO:0000313" key="3">
    <source>
        <dbReference type="EMBL" id="ANP47163.1"/>
    </source>
</evidence>
<gene>
    <name evidence="3" type="ORF">ATE48_15190</name>
</gene>
<evidence type="ECO:0000313" key="4">
    <source>
        <dbReference type="Proteomes" id="UP000092498"/>
    </source>
</evidence>
<feature type="coiled-coil region" evidence="1">
    <location>
        <begin position="42"/>
        <end position="69"/>
    </location>
</feature>
<reference evidence="3 4" key="1">
    <citation type="submission" date="2015-11" db="EMBL/GenBank/DDBJ databases">
        <title>Whole-Genome Sequence of Candidatus Oderbacter manganicum from the National Park Lower Oder Valley, Germany.</title>
        <authorList>
            <person name="Braun B."/>
            <person name="Liere K."/>
            <person name="Szewzyk U."/>
        </authorList>
    </citation>
    <scope>NUCLEOTIDE SEQUENCE [LARGE SCALE GENOMIC DNA]</scope>
    <source>
        <strain evidence="3 4">OTSz_A_272</strain>
    </source>
</reference>
<dbReference type="STRING" id="1759059.ATE48_15190"/>
<name>A0A1B1AKT5_9PROT</name>
<feature type="compositionally biased region" description="Low complexity" evidence="2">
    <location>
        <begin position="30"/>
        <end position="39"/>
    </location>
</feature>
<proteinExistence type="predicted"/>
<dbReference type="EMBL" id="CP013244">
    <property type="protein sequence ID" value="ANP47163.1"/>
    <property type="molecule type" value="Genomic_DNA"/>
</dbReference>
<protein>
    <submittedName>
        <fullName evidence="3">Uncharacterized protein</fullName>
    </submittedName>
</protein>
<evidence type="ECO:0000256" key="1">
    <source>
        <dbReference type="SAM" id="Coils"/>
    </source>
</evidence>
<keyword evidence="1" id="KW-0175">Coiled coil</keyword>
<dbReference type="KEGG" id="cbot:ATE48_15190"/>
<dbReference type="RefSeq" id="WP_066772937.1">
    <property type="nucleotide sequence ID" value="NZ_CP013244.1"/>
</dbReference>